<keyword evidence="1" id="KW-0175">Coiled coil</keyword>
<organism evidence="2">
    <name type="scientific">Siphoviridae sp. cty1O100</name>
    <dbReference type="NCBI Taxonomy" id="2825743"/>
    <lineage>
        <taxon>Viruses</taxon>
        <taxon>Duplodnaviria</taxon>
        <taxon>Heunggongvirae</taxon>
        <taxon>Uroviricota</taxon>
        <taxon>Caudoviricetes</taxon>
    </lineage>
</organism>
<feature type="coiled-coil region" evidence="1">
    <location>
        <begin position="98"/>
        <end position="125"/>
    </location>
</feature>
<name>A0A8S5Q4G8_9CAUD</name>
<accession>A0A8S5Q4G8</accession>
<evidence type="ECO:0000256" key="1">
    <source>
        <dbReference type="SAM" id="Coils"/>
    </source>
</evidence>
<protein>
    <submittedName>
        <fullName evidence="2">Uncharacterized protein</fullName>
    </submittedName>
</protein>
<reference evidence="2" key="1">
    <citation type="journal article" date="2021" name="Proc. Natl. Acad. Sci. U.S.A.">
        <title>A Catalog of Tens of Thousands of Viruses from Human Metagenomes Reveals Hidden Associations with Chronic Diseases.</title>
        <authorList>
            <person name="Tisza M.J."/>
            <person name="Buck C.B."/>
        </authorList>
    </citation>
    <scope>NUCLEOTIDE SEQUENCE</scope>
    <source>
        <strain evidence="2">Cty1O100</strain>
    </source>
</reference>
<evidence type="ECO:0000313" key="2">
    <source>
        <dbReference type="EMBL" id="DAE13904.1"/>
    </source>
</evidence>
<sequence length="132" mass="15332">MVAYGADCQCSCNYMTQPTKQFVMETKTNVKFITKERLDIIAEAFKKEESSSLSSILDELERLRIEVKAGRGRILPVMLTYDTPPQVIPSRIDKEGCYVLSRVEMQKLKEDIEQYLQRKDECKSLRLEDLDE</sequence>
<dbReference type="EMBL" id="BK015572">
    <property type="protein sequence ID" value="DAE13904.1"/>
    <property type="molecule type" value="Genomic_DNA"/>
</dbReference>
<proteinExistence type="predicted"/>